<dbReference type="InterPro" id="IPR017970">
    <property type="entry name" value="Homeobox_CS"/>
</dbReference>
<feature type="compositionally biased region" description="Low complexity" evidence="14">
    <location>
        <begin position="1564"/>
        <end position="1573"/>
    </location>
</feature>
<keyword evidence="8 12" id="KW-0371">Homeobox</keyword>
<feature type="compositionally biased region" description="Acidic residues" evidence="14">
    <location>
        <begin position="1576"/>
        <end position="1585"/>
    </location>
</feature>
<dbReference type="GO" id="GO:0000978">
    <property type="term" value="F:RNA polymerase II cis-regulatory region sequence-specific DNA binding"/>
    <property type="evidence" value="ECO:0007669"/>
    <property type="project" value="TreeGrafter"/>
</dbReference>
<evidence type="ECO:0000256" key="12">
    <source>
        <dbReference type="PROSITE-ProRule" id="PRU00108"/>
    </source>
</evidence>
<keyword evidence="10 12" id="KW-0539">Nucleus</keyword>
<feature type="region of interest" description="Disordered" evidence="14">
    <location>
        <begin position="2632"/>
        <end position="2656"/>
    </location>
</feature>
<evidence type="ECO:0000256" key="9">
    <source>
        <dbReference type="ARBA" id="ARBA00023163"/>
    </source>
</evidence>
<gene>
    <name evidence="17" type="primary">ZFHX2</name>
</gene>
<feature type="region of interest" description="Disordered" evidence="14">
    <location>
        <begin position="2153"/>
        <end position="2220"/>
    </location>
</feature>
<dbReference type="Ensembl" id="ENSPMRT00000033764.1">
    <property type="protein sequence ID" value="ENSPMRP00000031834.1"/>
    <property type="gene ID" value="ENSPMRG00000020617.1"/>
</dbReference>
<dbReference type="InterPro" id="IPR003604">
    <property type="entry name" value="Matrin/U1-like-C_Znf_C2H2"/>
</dbReference>
<feature type="compositionally biased region" description="Low complexity" evidence="14">
    <location>
        <begin position="2370"/>
        <end position="2394"/>
    </location>
</feature>
<feature type="region of interest" description="Disordered" evidence="14">
    <location>
        <begin position="2344"/>
        <end position="2445"/>
    </location>
</feature>
<keyword evidence="4 11" id="KW-0863">Zinc-finger</keyword>
<keyword evidence="3" id="KW-0677">Repeat</keyword>
<feature type="compositionally biased region" description="Low complexity" evidence="14">
    <location>
        <begin position="1310"/>
        <end position="1323"/>
    </location>
</feature>
<dbReference type="PROSITE" id="PS50071">
    <property type="entry name" value="HOMEOBOX_2"/>
    <property type="match status" value="3"/>
</dbReference>
<feature type="compositionally biased region" description="Low complexity" evidence="14">
    <location>
        <begin position="7"/>
        <end position="22"/>
    </location>
</feature>
<reference evidence="17" key="2">
    <citation type="submission" date="2025-08" db="UniProtKB">
        <authorList>
            <consortium name="Ensembl"/>
        </authorList>
    </citation>
    <scope>IDENTIFICATION</scope>
</reference>
<organism evidence="17 18">
    <name type="scientific">Podarcis muralis</name>
    <name type="common">Wall lizard</name>
    <name type="synonym">Lacerta muralis</name>
    <dbReference type="NCBI Taxonomy" id="64176"/>
    <lineage>
        <taxon>Eukaryota</taxon>
        <taxon>Metazoa</taxon>
        <taxon>Chordata</taxon>
        <taxon>Craniata</taxon>
        <taxon>Vertebrata</taxon>
        <taxon>Euteleostomi</taxon>
        <taxon>Lepidosauria</taxon>
        <taxon>Squamata</taxon>
        <taxon>Bifurcata</taxon>
        <taxon>Unidentata</taxon>
        <taxon>Episquamata</taxon>
        <taxon>Laterata</taxon>
        <taxon>Lacertibaenia</taxon>
        <taxon>Lacertidae</taxon>
        <taxon>Podarcis</taxon>
    </lineage>
</organism>
<evidence type="ECO:0000259" key="16">
    <source>
        <dbReference type="PROSITE" id="PS50157"/>
    </source>
</evidence>
<dbReference type="GO" id="GO:0008270">
    <property type="term" value="F:zinc ion binding"/>
    <property type="evidence" value="ECO:0007669"/>
    <property type="project" value="UniProtKB-KW"/>
</dbReference>
<feature type="compositionally biased region" description="Low complexity" evidence="14">
    <location>
        <begin position="2181"/>
        <end position="2205"/>
    </location>
</feature>
<keyword evidence="9" id="KW-0804">Transcription</keyword>
<feature type="domain" description="C2H2-type" evidence="16">
    <location>
        <begin position="1407"/>
        <end position="1436"/>
    </location>
</feature>
<evidence type="ECO:0000256" key="1">
    <source>
        <dbReference type="ARBA" id="ARBA00004123"/>
    </source>
</evidence>
<feature type="compositionally biased region" description="Pro residues" evidence="14">
    <location>
        <begin position="1244"/>
        <end position="1282"/>
    </location>
</feature>
<dbReference type="CDD" id="cd00086">
    <property type="entry name" value="homeodomain"/>
    <property type="match status" value="3"/>
</dbReference>
<dbReference type="Pfam" id="PF00046">
    <property type="entry name" value="Homeodomain"/>
    <property type="match status" value="3"/>
</dbReference>
<dbReference type="PANTHER" id="PTHR45891:SF1">
    <property type="entry name" value="ZINC FINGER HOMEOBOX PROTEIN 2"/>
    <property type="match status" value="1"/>
</dbReference>
<feature type="region of interest" description="Disordered" evidence="14">
    <location>
        <begin position="1196"/>
        <end position="1330"/>
    </location>
</feature>
<evidence type="ECO:0000313" key="17">
    <source>
        <dbReference type="Ensembl" id="ENSPMRP00000031834.1"/>
    </source>
</evidence>
<dbReference type="Pfam" id="PF24056">
    <property type="entry name" value="zf-C2H2_ZFHX3"/>
    <property type="match status" value="1"/>
</dbReference>
<dbReference type="PROSITE" id="PS50157">
    <property type="entry name" value="ZINC_FINGER_C2H2_2"/>
    <property type="match status" value="4"/>
</dbReference>
<dbReference type="FunFam" id="1.10.10.60:FF:000058">
    <property type="entry name" value="zinc finger homeobox protein 4"/>
    <property type="match status" value="1"/>
</dbReference>
<feature type="compositionally biased region" description="Basic and acidic residues" evidence="14">
    <location>
        <begin position="2171"/>
        <end position="2180"/>
    </location>
</feature>
<dbReference type="Pfam" id="PF12874">
    <property type="entry name" value="zf-met"/>
    <property type="match status" value="2"/>
</dbReference>
<feature type="DNA-binding region" description="Homeobox" evidence="12">
    <location>
        <begin position="2224"/>
        <end position="2283"/>
    </location>
</feature>
<dbReference type="GO" id="GO:0045664">
    <property type="term" value="P:regulation of neuron differentiation"/>
    <property type="evidence" value="ECO:0007669"/>
    <property type="project" value="TreeGrafter"/>
</dbReference>
<reference evidence="17 18" key="1">
    <citation type="journal article" date="2019" name="Proc. Natl. Acad. Sci. U.S.A.">
        <title>Regulatory changes in pterin and carotenoid genes underlie balanced color polymorphisms in the wall lizard.</title>
        <authorList>
            <person name="Andrade P."/>
            <person name="Pinho C."/>
            <person name="Perez I de Lanuza G."/>
            <person name="Afonso S."/>
            <person name="Brejcha J."/>
            <person name="Rubin C.J."/>
            <person name="Wallerman O."/>
            <person name="Pereira P."/>
            <person name="Sabatino S.J."/>
            <person name="Bellati A."/>
            <person name="Pellitteri-Rosa D."/>
            <person name="Bosakova Z."/>
            <person name="Bunikis I."/>
            <person name="Carretero M.A."/>
            <person name="Feiner N."/>
            <person name="Marsik P."/>
            <person name="Pauperio F."/>
            <person name="Salvi D."/>
            <person name="Soler L."/>
            <person name="While G.M."/>
            <person name="Uller T."/>
            <person name="Font E."/>
            <person name="Andersson L."/>
            <person name="Carneiro M."/>
        </authorList>
    </citation>
    <scope>NUCLEOTIDE SEQUENCE</scope>
</reference>
<dbReference type="GO" id="GO:0005634">
    <property type="term" value="C:nucleus"/>
    <property type="evidence" value="ECO:0007669"/>
    <property type="project" value="UniProtKB-SubCell"/>
</dbReference>
<feature type="region of interest" description="Disordered" evidence="14">
    <location>
        <begin position="1"/>
        <end position="73"/>
    </location>
</feature>
<feature type="compositionally biased region" description="Pro residues" evidence="14">
    <location>
        <begin position="1300"/>
        <end position="1309"/>
    </location>
</feature>
<dbReference type="InterPro" id="IPR036236">
    <property type="entry name" value="Znf_C2H2_sf"/>
</dbReference>
<protein>
    <submittedName>
        <fullName evidence="17">Zinc finger homeobox 2</fullName>
    </submittedName>
</protein>
<dbReference type="FunFam" id="3.30.160.60:FF:000081">
    <property type="entry name" value="Zinc finger homeobox protein 4"/>
    <property type="match status" value="1"/>
</dbReference>
<feature type="region of interest" description="Disordered" evidence="14">
    <location>
        <begin position="91"/>
        <end position="133"/>
    </location>
</feature>
<feature type="compositionally biased region" description="Low complexity" evidence="14">
    <location>
        <begin position="50"/>
        <end position="61"/>
    </location>
</feature>
<dbReference type="CTD" id="85446"/>
<reference evidence="17" key="3">
    <citation type="submission" date="2025-09" db="UniProtKB">
        <authorList>
            <consortium name="Ensembl"/>
        </authorList>
    </citation>
    <scope>IDENTIFICATION</scope>
</reference>
<feature type="compositionally biased region" description="Basic and acidic residues" evidence="14">
    <location>
        <begin position="2003"/>
        <end position="2018"/>
    </location>
</feature>
<evidence type="ECO:0000256" key="5">
    <source>
        <dbReference type="ARBA" id="ARBA00022833"/>
    </source>
</evidence>
<feature type="domain" description="Homeobox" evidence="15">
    <location>
        <begin position="1781"/>
        <end position="1841"/>
    </location>
</feature>
<dbReference type="PROSITE" id="PS00028">
    <property type="entry name" value="ZINC_FINGER_C2H2_1"/>
    <property type="match status" value="8"/>
</dbReference>
<dbReference type="Proteomes" id="UP000472272">
    <property type="component" value="Chromosome 13"/>
</dbReference>
<dbReference type="SUPFAM" id="SSF46689">
    <property type="entry name" value="Homeodomain-like"/>
    <property type="match status" value="3"/>
</dbReference>
<feature type="domain" description="Homeobox" evidence="15">
    <location>
        <begin position="2038"/>
        <end position="2098"/>
    </location>
</feature>
<dbReference type="FunFam" id="3.30.160.60:FF:000100">
    <property type="entry name" value="Zinc finger 45-like"/>
    <property type="match status" value="1"/>
</dbReference>
<dbReference type="SMART" id="SM00451">
    <property type="entry name" value="ZnF_U1"/>
    <property type="match status" value="5"/>
</dbReference>
<dbReference type="InterPro" id="IPR001356">
    <property type="entry name" value="HD"/>
</dbReference>
<feature type="domain" description="C2H2-type" evidence="16">
    <location>
        <begin position="1635"/>
        <end position="1663"/>
    </location>
</feature>
<accession>A0A670K8D4</accession>
<dbReference type="OMA" id="PDTHLPQ"/>
<evidence type="ECO:0000259" key="15">
    <source>
        <dbReference type="PROSITE" id="PS50071"/>
    </source>
</evidence>
<dbReference type="SMART" id="SM00355">
    <property type="entry name" value="ZnF_C2H2"/>
    <property type="match status" value="17"/>
</dbReference>
<feature type="region of interest" description="Disordered" evidence="14">
    <location>
        <begin position="1976"/>
        <end position="2043"/>
    </location>
</feature>
<feature type="compositionally biased region" description="Polar residues" evidence="14">
    <location>
        <begin position="2433"/>
        <end position="2445"/>
    </location>
</feature>
<evidence type="ECO:0000256" key="8">
    <source>
        <dbReference type="ARBA" id="ARBA00023155"/>
    </source>
</evidence>
<dbReference type="FunFam" id="3.30.160.60:FF:000317">
    <property type="entry name" value="zinc finger homeobox protein 3"/>
    <property type="match status" value="1"/>
</dbReference>
<keyword evidence="2" id="KW-0479">Metal-binding</keyword>
<dbReference type="InterPro" id="IPR009057">
    <property type="entry name" value="Homeodomain-like_sf"/>
</dbReference>
<keyword evidence="7 12" id="KW-0238">DNA-binding</keyword>
<keyword evidence="18" id="KW-1185">Reference proteome</keyword>
<feature type="compositionally biased region" description="Basic and acidic residues" evidence="14">
    <location>
        <begin position="354"/>
        <end position="379"/>
    </location>
</feature>
<feature type="DNA-binding region" description="Homeobox" evidence="12">
    <location>
        <begin position="1783"/>
        <end position="1842"/>
    </location>
</feature>
<feature type="domain" description="Homeobox" evidence="15">
    <location>
        <begin position="2222"/>
        <end position="2282"/>
    </location>
</feature>
<dbReference type="GO" id="GO:0000981">
    <property type="term" value="F:DNA-binding transcription factor activity, RNA polymerase II-specific"/>
    <property type="evidence" value="ECO:0007669"/>
    <property type="project" value="InterPro"/>
</dbReference>
<dbReference type="GeneID" id="114581468"/>
<evidence type="ECO:0000256" key="6">
    <source>
        <dbReference type="ARBA" id="ARBA00023015"/>
    </source>
</evidence>
<feature type="compositionally biased region" description="Polar residues" evidence="14">
    <location>
        <begin position="476"/>
        <end position="497"/>
    </location>
</feature>
<feature type="compositionally biased region" description="Polar residues" evidence="14">
    <location>
        <begin position="2640"/>
        <end position="2656"/>
    </location>
</feature>
<dbReference type="InterPro" id="IPR051968">
    <property type="entry name" value="ZnFinger_Homeobox_TR"/>
</dbReference>
<name>A0A670K8D4_PODMU</name>
<feature type="compositionally biased region" description="Basic and acidic residues" evidence="14">
    <location>
        <begin position="1928"/>
        <end position="1941"/>
    </location>
</feature>
<dbReference type="SUPFAM" id="SSF57667">
    <property type="entry name" value="beta-beta-alpha zinc fingers"/>
    <property type="match status" value="3"/>
</dbReference>
<feature type="domain" description="C2H2-type" evidence="16">
    <location>
        <begin position="2549"/>
        <end position="2578"/>
    </location>
</feature>
<dbReference type="InterPro" id="IPR013087">
    <property type="entry name" value="Znf_C2H2_type"/>
</dbReference>
<evidence type="ECO:0000256" key="7">
    <source>
        <dbReference type="ARBA" id="ARBA00023125"/>
    </source>
</evidence>
<dbReference type="Gene3D" id="3.30.160.60">
    <property type="entry name" value="Classic Zinc Finger"/>
    <property type="match status" value="3"/>
</dbReference>
<evidence type="ECO:0000256" key="14">
    <source>
        <dbReference type="SAM" id="MobiDB-lite"/>
    </source>
</evidence>
<feature type="region of interest" description="Disordered" evidence="14">
    <location>
        <begin position="1884"/>
        <end position="1960"/>
    </location>
</feature>
<sequence>MDAPFNSASSSSSSCSAAAPPADGQDDRAAPRPAQDSPASPATKEPPLSDPSSSSSDAPSPNDTMRPCSGSQAALGSAKLPAAILPGPLLQADCGLVTPNPPPSPQAAPPGEDGKKQEAEGGGEGEEDGGRKAPLFFSAEGSAYLLSGGHVLLPKGSLSTTSPQVSVLHVQRGGGPNQGFTSTDQMSQNTSAPGEWTPHGAFYSFRLARAPPRTMSAKNAPTKPKDTPAAALAEDEENLKGEADLGREGELPCPPIWLCLICRLSFCRGRPLAAHARVAHGAQLSPDECQALSGGASAVFQGTALGFLEPNKPTTKADLNVRMCSRWVNVTEEEEEEEEKKKKKKKGSPGKPCEPPDAKESRVGGEPWAKRGAEEKPEEEKEEEEEEAAAVAAENQKEEGRLLPDQSSLGQSSPTGASTPLSEMPLKKANSNDAAADVGLPKEDANAELANEAVGLANEASSAELARDTARAESAGGTNSSGLGTKVNNDSPANANPDTGRVGLTHDAGTADLTHGTVSVGMASEMVSATFEVNNGLSGSSSSHNGGHSLSFGEDFTAMAYSGLTLSGHMSLLHSRNSCKTLKCPKCNWHYKYQQTLDVHMKEKHPENNSHCAYCSTGGPHPRLARGESYNCGYKPYRCEACNYSTTTKGNLSIHMQSDKHLANLQGYQATGGGGGAPSVAAPVAPTPSSPEEKESKGKSSWQCKVCSYETNISRNLRIHMTSEKHMQNMLLLHQGLPLALPGLLGQAQAAPGGKGQPELFQFYGAQALGHSHHAHPHHAHAAGSSALRGDKPMEQSQILLNGGFPHLNAAAGRKMAALGSAPASLSPEPAPPSPLPPHSVPDLGAPQRLFGCLVCQAFNTDSLEALLRHASAPRSLPEAEWKEVSGDLHRCRLCAYGTQLKANFQLHLKTDKHALKYQLAAHLREGGSLGAHMGAELPLGPPLHLHCNLCEYETNSKEKMRLHVAGAGHQEALQGYKFLLEMEATSAAPPGPEPAPFRCLLCNTDAPNRLAMIQHLRSPQHRDSHGQWRLQLLQNGEGTPGLERYICFAPANPAGNGPAGWPWRAPRAAGEGGKPAEGKETVLETLAPEKEPQSKAQAAGSDETETKAGGVGDITVFCCPYCNYTDQSAEAVRAHTVSQHAVQPKFRCPLCQEQLVGRTNLHFHLSHIHNVVPECVEKLLLVASTVEMTFATKVIPGLNLPPDPLKPGGTPSSEQGAGNEPESPLAAPLTGEKSSPAPVLGPETPPPPASPAPPADPPEKPPPTSSPPPPPLPPPPPPPSVAPLEFEDEDSPQLNAPLEEPPPPPPPASAEAPEASPLALPSQDPRHPLSYRKATNFALDKFLDPARPYKCTVCKESFTQKNILLVHYNSVSHLHKMKKASADPSAPSRGEPGAAGVLQPSSDKPYKCTTCRVSYNQSSTLEIHMRSVLHQTRSRVAKMEAAGKAELPAAEPDPPCEAPLEAEAPKLLEAGCVQVPTLPFLAPSAAELQRFPAPLFTPPLLPPFPLVPESLLKLQQQQQQLLLPFYLHDLKVAPKLALATPALTLPATPPVLLPPLPAKEEQAPAAAAGSKPEAPEEAEAEEAEGGQQGSEASRTAAKALLENFGFELVIQYNEGKQPAAPAPAAPPRPPAGKLLCGACGKQFSNMLILKTHEEHVHRRFLPFEALNRYAAQFRKSYDSMYPPPPPALPIETATATTTAPTTATATDTTTVTVPAALPLEIPPLCPPFLMQPMPVVVPPLESETPHVPPERLKSLWFRGEEEEGGGGPGVPEPLRGGFPSTRRFSRTKFTEFQSQALQSFFECSAYPKDGEVERLSAMLGLPNRVIVVWFQNARQKARKCGGSEASVGGGGAAVQPSCKKCRASFRCIFELMRHLKKCYNDQPVDAEGEGAEEENEGPEEEEQEEEEEEEQQQPQQQQPPEPSGADGEAKIEGTGDKPQEEEQPTAPPESASTHPCDHCTAKFSSADLLNIHRVSHMPATGPPPAPVAPQPPLDLAPLVFGDRPDPSRAQKRKHEDGSLSPTGSECASVAGGDSEPPRDKRLRTTILPEQLEILYRWYMQDSNPTRKMLDCISEEVGLKKRVVQVWFQNTRARERKGQFRCNASTANATGKPSPVLPSAFPKFSPLPRDPTIHYGAAFAPSLSAVSLQLPPAKPEIPAEPQAQEEAAEEELPKENEDRSLSGGEMSDSSSSSSSSLADLDFSGSRRSRGADGGFGGMHDALGQRRYRTQMSSLQLKIMKVCYEAYRTPTMQECEVLGEEIGLPKRVIQVWFQNARAKEKKAKAASGGEEGHPSTPSQAECPYCEVKYDFYVSCRGHLFSRGHLARLKEAIKAQLKSESKCYELVPDKGTPSPTRLGASMPPATVPSSLGSMAPFAPGPSSSSSGALSTPLASSQPGPPLPQHLTPEPAQLGPSTEPAAPAPETSPGDGQADPASSSAQEPSVPSTAAVKNLKTLKAAVPALLGGQFLPFPLPAAATAAAPSLFGAQLPGAYFQQLYGMKKGLFPMNPVIPQTLMGLLPSPLLPTPMPEPPVEVPEAPGISTVDVTHQYLCRQCKAAFESEGAAAAHQATFCYFGRQPPAAPPPLRVPVCTYHCLACEVLVSGREALGAHLRSSAHRRKAGSNAATASVFAKEESKLPHSDSSPKSNATSTTLLAL</sequence>
<keyword evidence="5" id="KW-0862">Zinc</keyword>
<feature type="compositionally biased region" description="Acidic residues" evidence="14">
    <location>
        <begin position="1885"/>
        <end position="1912"/>
    </location>
</feature>
<feature type="region of interest" description="Disordered" evidence="14">
    <location>
        <begin position="670"/>
        <end position="698"/>
    </location>
</feature>
<evidence type="ECO:0000256" key="3">
    <source>
        <dbReference type="ARBA" id="ARBA00022737"/>
    </source>
</evidence>
<dbReference type="GO" id="GO:0051930">
    <property type="term" value="P:regulation of sensory perception of pain"/>
    <property type="evidence" value="ECO:0007669"/>
    <property type="project" value="Ensembl"/>
</dbReference>
<feature type="DNA-binding region" description="Homeobox" evidence="12">
    <location>
        <begin position="2040"/>
        <end position="2099"/>
    </location>
</feature>
<dbReference type="GeneTree" id="ENSGT00940000160537"/>
<dbReference type="Gene3D" id="1.10.10.60">
    <property type="entry name" value="Homeodomain-like"/>
    <property type="match status" value="3"/>
</dbReference>
<evidence type="ECO:0000256" key="13">
    <source>
        <dbReference type="RuleBase" id="RU000682"/>
    </source>
</evidence>
<feature type="region of interest" description="Disordered" evidence="14">
    <location>
        <begin position="1380"/>
        <end position="1402"/>
    </location>
</feature>
<feature type="compositionally biased region" description="Low complexity" evidence="14">
    <location>
        <begin position="2413"/>
        <end position="2426"/>
    </location>
</feature>
<feature type="domain" description="C2H2-type" evidence="16">
    <location>
        <begin position="1350"/>
        <end position="1381"/>
    </location>
</feature>
<evidence type="ECO:0000313" key="18">
    <source>
        <dbReference type="Proteomes" id="UP000472272"/>
    </source>
</evidence>
<evidence type="ECO:0000256" key="4">
    <source>
        <dbReference type="ARBA" id="ARBA00022771"/>
    </source>
</evidence>
<proteinExistence type="predicted"/>
<dbReference type="PROSITE" id="PS00027">
    <property type="entry name" value="HOMEOBOX_1"/>
    <property type="match status" value="1"/>
</dbReference>
<comment type="subcellular location">
    <subcellularLocation>
        <location evidence="1 12 13">Nucleus</location>
    </subcellularLocation>
</comment>
<feature type="compositionally biased region" description="Pro residues" evidence="14">
    <location>
        <begin position="99"/>
        <end position="108"/>
    </location>
</feature>
<evidence type="ECO:0000256" key="10">
    <source>
        <dbReference type="ARBA" id="ARBA00023242"/>
    </source>
</evidence>
<feature type="region of interest" description="Disordered" evidence="14">
    <location>
        <begin position="1555"/>
        <end position="1594"/>
    </location>
</feature>
<dbReference type="PANTHER" id="PTHR45891">
    <property type="entry name" value="ZINC FINGER HOMEOBOX PROTEIN"/>
    <property type="match status" value="1"/>
</dbReference>
<feature type="region of interest" description="Disordered" evidence="14">
    <location>
        <begin position="331"/>
        <end position="425"/>
    </location>
</feature>
<feature type="region of interest" description="Disordered" evidence="14">
    <location>
        <begin position="460"/>
        <end position="507"/>
    </location>
</feature>
<dbReference type="RefSeq" id="XP_028557471.1">
    <property type="nucleotide sequence ID" value="XM_028701638.1"/>
</dbReference>
<feature type="compositionally biased region" description="Polar residues" evidence="14">
    <location>
        <begin position="405"/>
        <end position="421"/>
    </location>
</feature>
<dbReference type="GO" id="GO:0030534">
    <property type="term" value="P:adult behavior"/>
    <property type="evidence" value="ECO:0007669"/>
    <property type="project" value="Ensembl"/>
</dbReference>
<feature type="compositionally biased region" description="Pro residues" evidence="14">
    <location>
        <begin position="1981"/>
        <end position="1995"/>
    </location>
</feature>
<keyword evidence="6" id="KW-0805">Transcription regulation</keyword>
<evidence type="ECO:0000256" key="11">
    <source>
        <dbReference type="PROSITE-ProRule" id="PRU00042"/>
    </source>
</evidence>
<dbReference type="SMART" id="SM00389">
    <property type="entry name" value="HOX"/>
    <property type="match status" value="3"/>
</dbReference>
<evidence type="ECO:0000256" key="2">
    <source>
        <dbReference type="ARBA" id="ARBA00022723"/>
    </source>
</evidence>
<feature type="region of interest" description="Disordered" evidence="14">
    <location>
        <begin position="1086"/>
        <end position="1108"/>
    </location>
</feature>